<protein>
    <submittedName>
        <fullName evidence="1">Uncharacterized protein</fullName>
    </submittedName>
</protein>
<reference evidence="1" key="1">
    <citation type="submission" date="2023-03" db="EMBL/GenBank/DDBJ databases">
        <title>Massive genome expansion in bonnet fungi (Mycena s.s.) driven by repeated elements and novel gene families across ecological guilds.</title>
        <authorList>
            <consortium name="Lawrence Berkeley National Laboratory"/>
            <person name="Harder C.B."/>
            <person name="Miyauchi S."/>
            <person name="Viragh M."/>
            <person name="Kuo A."/>
            <person name="Thoen E."/>
            <person name="Andreopoulos B."/>
            <person name="Lu D."/>
            <person name="Skrede I."/>
            <person name="Drula E."/>
            <person name="Henrissat B."/>
            <person name="Morin E."/>
            <person name="Kohler A."/>
            <person name="Barry K."/>
            <person name="LaButti K."/>
            <person name="Morin E."/>
            <person name="Salamov A."/>
            <person name="Lipzen A."/>
            <person name="Mereny Z."/>
            <person name="Hegedus B."/>
            <person name="Baldrian P."/>
            <person name="Stursova M."/>
            <person name="Weitz H."/>
            <person name="Taylor A."/>
            <person name="Grigoriev I.V."/>
            <person name="Nagy L.G."/>
            <person name="Martin F."/>
            <person name="Kauserud H."/>
        </authorList>
    </citation>
    <scope>NUCLEOTIDE SEQUENCE</scope>
    <source>
        <strain evidence="1">CBHHK182m</strain>
    </source>
</reference>
<accession>A0AAD7N8E9</accession>
<keyword evidence="2" id="KW-1185">Reference proteome</keyword>
<dbReference type="EMBL" id="JARKIB010000068">
    <property type="protein sequence ID" value="KAJ7749655.1"/>
    <property type="molecule type" value="Genomic_DNA"/>
</dbReference>
<organism evidence="1 2">
    <name type="scientific">Mycena metata</name>
    <dbReference type="NCBI Taxonomy" id="1033252"/>
    <lineage>
        <taxon>Eukaryota</taxon>
        <taxon>Fungi</taxon>
        <taxon>Dikarya</taxon>
        <taxon>Basidiomycota</taxon>
        <taxon>Agaricomycotina</taxon>
        <taxon>Agaricomycetes</taxon>
        <taxon>Agaricomycetidae</taxon>
        <taxon>Agaricales</taxon>
        <taxon>Marasmiineae</taxon>
        <taxon>Mycenaceae</taxon>
        <taxon>Mycena</taxon>
    </lineage>
</organism>
<dbReference type="Proteomes" id="UP001215598">
    <property type="component" value="Unassembled WGS sequence"/>
</dbReference>
<evidence type="ECO:0000313" key="1">
    <source>
        <dbReference type="EMBL" id="KAJ7749655.1"/>
    </source>
</evidence>
<evidence type="ECO:0000313" key="2">
    <source>
        <dbReference type="Proteomes" id="UP001215598"/>
    </source>
</evidence>
<proteinExistence type="predicted"/>
<dbReference type="AlphaFoldDB" id="A0AAD7N8E9"/>
<comment type="caution">
    <text evidence="1">The sequence shown here is derived from an EMBL/GenBank/DDBJ whole genome shotgun (WGS) entry which is preliminary data.</text>
</comment>
<sequence>MESVLPAELEREIFELCALYWPASIPKLVLVARRVNEWIGPLLYRTILVGDDCYPVRTSSGATLPIYSDERVAALDKNSPPSVLTAVRHLFFDPTDGRDGWILAACSNVHNLSLMATDTAWIPLIARLPLKHLYTPEFIPGPTFAHLTHLEIYHPNQDISPWLEELASLPRLTHLWINDRRCAIFSQLLRTRAGLQVLVGRQPLREEDTTELAQDPRFVVTGCANYIEDWYMGAQWDEDYWHRAEIFIAKRRARGIDPLKFEMADESPAFLPM</sequence>
<name>A0AAD7N8E9_9AGAR</name>
<gene>
    <name evidence="1" type="ORF">B0H16DRAFT_1888063</name>
</gene>